<evidence type="ECO:0000259" key="1">
    <source>
        <dbReference type="Pfam" id="PF01471"/>
    </source>
</evidence>
<proteinExistence type="predicted"/>
<dbReference type="Gene3D" id="1.10.101.10">
    <property type="entry name" value="PGBD-like superfamily/PGBD"/>
    <property type="match status" value="1"/>
</dbReference>
<reference evidence="2" key="1">
    <citation type="submission" date="2021-05" db="EMBL/GenBank/DDBJ databases">
        <authorList>
            <person name="Pietrasiak N."/>
            <person name="Ward R."/>
            <person name="Stajich J.E."/>
            <person name="Kurbessoian T."/>
        </authorList>
    </citation>
    <scope>NUCLEOTIDE SEQUENCE</scope>
    <source>
        <strain evidence="2">GSE-NOS-MK-12-04C</strain>
    </source>
</reference>
<evidence type="ECO:0000313" key="2">
    <source>
        <dbReference type="EMBL" id="MBW4669497.1"/>
    </source>
</evidence>
<accession>A0A951QP31</accession>
<name>A0A951QP31_9CYAN</name>
<sequence>MEYLAYSQMVIANEEAITDTELNLPKFKISWKKLFRTTCVAVAGFGVLFATVNQAAQAASIPGFVRTNGSCLRVRSAPSINSPVVACLRNGARVAAVVDTENGFTRISSGDYVATKFISTSSARTTKPRLGVGGRVVLGAGSEGQAVSRVQRTLGNVPVTGYYGELTERAVRKFQANYGLAVDGRVGPQTRIAMGL</sequence>
<comment type="caution">
    <text evidence="2">The sequence shown here is derived from an EMBL/GenBank/DDBJ whole genome shotgun (WGS) entry which is preliminary data.</text>
</comment>
<reference evidence="2" key="2">
    <citation type="journal article" date="2022" name="Microbiol. Resour. Announc.">
        <title>Metagenome Sequencing to Explore Phylogenomics of Terrestrial Cyanobacteria.</title>
        <authorList>
            <person name="Ward R.D."/>
            <person name="Stajich J.E."/>
            <person name="Johansen J.R."/>
            <person name="Huntemann M."/>
            <person name="Clum A."/>
            <person name="Foster B."/>
            <person name="Foster B."/>
            <person name="Roux S."/>
            <person name="Palaniappan K."/>
            <person name="Varghese N."/>
            <person name="Mukherjee S."/>
            <person name="Reddy T.B.K."/>
            <person name="Daum C."/>
            <person name="Copeland A."/>
            <person name="Chen I.A."/>
            <person name="Ivanova N.N."/>
            <person name="Kyrpides N.C."/>
            <person name="Shapiro N."/>
            <person name="Eloe-Fadrosh E.A."/>
            <person name="Pietrasiak N."/>
        </authorList>
    </citation>
    <scope>NUCLEOTIDE SEQUENCE</scope>
    <source>
        <strain evidence="2">GSE-NOS-MK-12-04C</strain>
    </source>
</reference>
<dbReference type="InterPro" id="IPR036366">
    <property type="entry name" value="PGBDSf"/>
</dbReference>
<dbReference type="Proteomes" id="UP000729701">
    <property type="component" value="Unassembled WGS sequence"/>
</dbReference>
<dbReference type="SUPFAM" id="SSF47090">
    <property type="entry name" value="PGBD-like"/>
    <property type="match status" value="1"/>
</dbReference>
<dbReference type="Pfam" id="PF01471">
    <property type="entry name" value="PG_binding_1"/>
    <property type="match status" value="1"/>
</dbReference>
<evidence type="ECO:0000313" key="3">
    <source>
        <dbReference type="Proteomes" id="UP000729701"/>
    </source>
</evidence>
<dbReference type="Gene3D" id="2.30.30.40">
    <property type="entry name" value="SH3 Domains"/>
    <property type="match status" value="1"/>
</dbReference>
<dbReference type="InterPro" id="IPR036365">
    <property type="entry name" value="PGBD-like_sf"/>
</dbReference>
<dbReference type="EMBL" id="JAHHGZ010000021">
    <property type="protein sequence ID" value="MBW4669497.1"/>
    <property type="molecule type" value="Genomic_DNA"/>
</dbReference>
<dbReference type="InterPro" id="IPR002477">
    <property type="entry name" value="Peptidoglycan-bd-like"/>
</dbReference>
<protein>
    <submittedName>
        <fullName evidence="2">Peptidoglycan-binding protein</fullName>
    </submittedName>
</protein>
<gene>
    <name evidence="2" type="ORF">KME60_19290</name>
</gene>
<organism evidence="2 3">
    <name type="scientific">Cyanomargarita calcarea GSE-NOS-MK-12-04C</name>
    <dbReference type="NCBI Taxonomy" id="2839659"/>
    <lineage>
        <taxon>Bacteria</taxon>
        <taxon>Bacillati</taxon>
        <taxon>Cyanobacteriota</taxon>
        <taxon>Cyanophyceae</taxon>
        <taxon>Nostocales</taxon>
        <taxon>Cyanomargaritaceae</taxon>
        <taxon>Cyanomargarita</taxon>
    </lineage>
</organism>
<dbReference type="AlphaFoldDB" id="A0A951QP31"/>
<feature type="domain" description="Peptidoglycan binding-like" evidence="1">
    <location>
        <begin position="156"/>
        <end position="194"/>
    </location>
</feature>